<dbReference type="InterPro" id="IPR013216">
    <property type="entry name" value="Methyltransf_11"/>
</dbReference>
<evidence type="ECO:0000313" key="5">
    <source>
        <dbReference type="EMBL" id="MBB3152791.1"/>
    </source>
</evidence>
<protein>
    <submittedName>
        <fullName evidence="5">SAM-dependent methyltransferase</fullName>
    </submittedName>
</protein>
<dbReference type="PANTHER" id="PTHR43464:SF19">
    <property type="entry name" value="UBIQUINONE BIOSYNTHESIS O-METHYLTRANSFERASE, MITOCHONDRIAL"/>
    <property type="match status" value="1"/>
</dbReference>
<sequence length="210" mass="23206">METDLKSLFGDIDIYLFDQLLKGRITKDMRILDAGCGSGRNLVYLLRNGYSVVAIDRSEAAIADVQRLGAACSPDWSGQQASVEAVERLSFKDHSFDFIISSAVLHFASNDAHFDQMWDELWRVLAPGGRLFARLASSIGMESSMQPLGDGQYLLPDGSRRYLVNEARIQGLTERAGGLLYEPLKTVIVAGKRCMTTLCVQKPSQQLAQL</sequence>
<dbReference type="CDD" id="cd02440">
    <property type="entry name" value="AdoMet_MTases"/>
    <property type="match status" value="1"/>
</dbReference>
<keyword evidence="6" id="KW-1185">Reference proteome</keyword>
<reference evidence="5 6" key="1">
    <citation type="submission" date="2020-08" db="EMBL/GenBank/DDBJ databases">
        <title>Genomic Encyclopedia of Type Strains, Phase III (KMG-III): the genomes of soil and plant-associated and newly described type strains.</title>
        <authorList>
            <person name="Whitman W."/>
        </authorList>
    </citation>
    <scope>NUCLEOTIDE SEQUENCE [LARGE SCALE GENOMIC DNA]</scope>
    <source>
        <strain evidence="5 6">CECT 8234</strain>
    </source>
</reference>
<dbReference type="InterPro" id="IPR029063">
    <property type="entry name" value="SAM-dependent_MTases_sf"/>
</dbReference>
<proteinExistence type="predicted"/>
<accession>A0A7W5C7X2</accession>
<keyword evidence="1 5" id="KW-0489">Methyltransferase</keyword>
<keyword evidence="2 5" id="KW-0808">Transferase</keyword>
<keyword evidence="3" id="KW-0949">S-adenosyl-L-methionine</keyword>
<dbReference type="Proteomes" id="UP000518605">
    <property type="component" value="Unassembled WGS sequence"/>
</dbReference>
<dbReference type="GO" id="GO:0008757">
    <property type="term" value="F:S-adenosylmethionine-dependent methyltransferase activity"/>
    <property type="evidence" value="ECO:0007669"/>
    <property type="project" value="InterPro"/>
</dbReference>
<dbReference type="PANTHER" id="PTHR43464">
    <property type="entry name" value="METHYLTRANSFERASE"/>
    <property type="match status" value="1"/>
</dbReference>
<feature type="domain" description="Methyltransferase type 11" evidence="4">
    <location>
        <begin position="32"/>
        <end position="132"/>
    </location>
</feature>
<dbReference type="EMBL" id="JACHXW010000007">
    <property type="protein sequence ID" value="MBB3152791.1"/>
    <property type="molecule type" value="Genomic_DNA"/>
</dbReference>
<organism evidence="5 6">
    <name type="scientific">Paenibacillus endophyticus</name>
    <dbReference type="NCBI Taxonomy" id="1294268"/>
    <lineage>
        <taxon>Bacteria</taxon>
        <taxon>Bacillati</taxon>
        <taxon>Bacillota</taxon>
        <taxon>Bacilli</taxon>
        <taxon>Bacillales</taxon>
        <taxon>Paenibacillaceae</taxon>
        <taxon>Paenibacillus</taxon>
    </lineage>
</organism>
<dbReference type="GO" id="GO:0032259">
    <property type="term" value="P:methylation"/>
    <property type="evidence" value="ECO:0007669"/>
    <property type="project" value="UniProtKB-KW"/>
</dbReference>
<dbReference type="AlphaFoldDB" id="A0A7W5C7X2"/>
<dbReference type="SUPFAM" id="SSF53335">
    <property type="entry name" value="S-adenosyl-L-methionine-dependent methyltransferases"/>
    <property type="match status" value="1"/>
</dbReference>
<evidence type="ECO:0000256" key="1">
    <source>
        <dbReference type="ARBA" id="ARBA00022603"/>
    </source>
</evidence>
<gene>
    <name evidence="5" type="ORF">FHS16_002848</name>
</gene>
<name>A0A7W5C7X2_9BACL</name>
<evidence type="ECO:0000256" key="2">
    <source>
        <dbReference type="ARBA" id="ARBA00022679"/>
    </source>
</evidence>
<evidence type="ECO:0000259" key="4">
    <source>
        <dbReference type="Pfam" id="PF08241"/>
    </source>
</evidence>
<dbReference type="Gene3D" id="3.40.50.150">
    <property type="entry name" value="Vaccinia Virus protein VP39"/>
    <property type="match status" value="1"/>
</dbReference>
<dbReference type="RefSeq" id="WP_183563101.1">
    <property type="nucleotide sequence ID" value="NZ_CBCSLB010000006.1"/>
</dbReference>
<dbReference type="Pfam" id="PF08241">
    <property type="entry name" value="Methyltransf_11"/>
    <property type="match status" value="1"/>
</dbReference>
<evidence type="ECO:0000256" key="3">
    <source>
        <dbReference type="ARBA" id="ARBA00022691"/>
    </source>
</evidence>
<comment type="caution">
    <text evidence="5">The sequence shown here is derived from an EMBL/GenBank/DDBJ whole genome shotgun (WGS) entry which is preliminary data.</text>
</comment>
<evidence type="ECO:0000313" key="6">
    <source>
        <dbReference type="Proteomes" id="UP000518605"/>
    </source>
</evidence>